<feature type="region of interest" description="Disordered" evidence="1">
    <location>
        <begin position="506"/>
        <end position="530"/>
    </location>
</feature>
<dbReference type="InterPro" id="IPR019193">
    <property type="entry name" value="UBQ-conj_enz_E2-bd_prot"/>
</dbReference>
<dbReference type="OrthoDB" id="66510at2759"/>
<dbReference type="GO" id="GO:0000209">
    <property type="term" value="P:protein polyubiquitination"/>
    <property type="evidence" value="ECO:0007669"/>
    <property type="project" value="TreeGrafter"/>
</dbReference>
<dbReference type="GO" id="GO:0005634">
    <property type="term" value="C:nucleus"/>
    <property type="evidence" value="ECO:0007669"/>
    <property type="project" value="TreeGrafter"/>
</dbReference>
<evidence type="ECO:0000313" key="2">
    <source>
        <dbReference type="EMBL" id="KAF8483303.1"/>
    </source>
</evidence>
<dbReference type="PANTHER" id="PTHR31531">
    <property type="entry name" value="E3 UBIQUITIN-PROTEIN LIGASE E3D FAMILY MEMBER"/>
    <property type="match status" value="1"/>
</dbReference>
<dbReference type="GO" id="GO:0043161">
    <property type="term" value="P:proteasome-mediated ubiquitin-dependent protein catabolic process"/>
    <property type="evidence" value="ECO:0007669"/>
    <property type="project" value="TreeGrafter"/>
</dbReference>
<dbReference type="GO" id="GO:0006513">
    <property type="term" value="P:protein monoubiquitination"/>
    <property type="evidence" value="ECO:0007669"/>
    <property type="project" value="TreeGrafter"/>
</dbReference>
<comment type="caution">
    <text evidence="2">The sequence shown here is derived from an EMBL/GenBank/DDBJ whole genome shotgun (WGS) entry which is preliminary data.</text>
</comment>
<dbReference type="GO" id="GO:0005829">
    <property type="term" value="C:cytosol"/>
    <property type="evidence" value="ECO:0007669"/>
    <property type="project" value="TreeGrafter"/>
</dbReference>
<dbReference type="GO" id="GO:0030332">
    <property type="term" value="F:cyclin binding"/>
    <property type="evidence" value="ECO:0007669"/>
    <property type="project" value="TreeGrafter"/>
</dbReference>
<name>A0A9P5TB31_9AGAM</name>
<reference evidence="2" key="2">
    <citation type="journal article" date="2020" name="Nat. Commun.">
        <title>Large-scale genome sequencing of mycorrhizal fungi provides insights into the early evolution of symbiotic traits.</title>
        <authorList>
            <person name="Miyauchi S."/>
            <person name="Kiss E."/>
            <person name="Kuo A."/>
            <person name="Drula E."/>
            <person name="Kohler A."/>
            <person name="Sanchez-Garcia M."/>
            <person name="Morin E."/>
            <person name="Andreopoulos B."/>
            <person name="Barry K.W."/>
            <person name="Bonito G."/>
            <person name="Buee M."/>
            <person name="Carver A."/>
            <person name="Chen C."/>
            <person name="Cichocki N."/>
            <person name="Clum A."/>
            <person name="Culley D."/>
            <person name="Crous P.W."/>
            <person name="Fauchery L."/>
            <person name="Girlanda M."/>
            <person name="Hayes R.D."/>
            <person name="Keri Z."/>
            <person name="LaButti K."/>
            <person name="Lipzen A."/>
            <person name="Lombard V."/>
            <person name="Magnuson J."/>
            <person name="Maillard F."/>
            <person name="Murat C."/>
            <person name="Nolan M."/>
            <person name="Ohm R.A."/>
            <person name="Pangilinan J."/>
            <person name="Pereira M.F."/>
            <person name="Perotto S."/>
            <person name="Peter M."/>
            <person name="Pfister S."/>
            <person name="Riley R."/>
            <person name="Sitrit Y."/>
            <person name="Stielow J.B."/>
            <person name="Szollosi G."/>
            <person name="Zifcakova L."/>
            <person name="Stursova M."/>
            <person name="Spatafora J.W."/>
            <person name="Tedersoo L."/>
            <person name="Vaario L.M."/>
            <person name="Yamada A."/>
            <person name="Yan M."/>
            <person name="Wang P."/>
            <person name="Xu J."/>
            <person name="Bruns T."/>
            <person name="Baldrian P."/>
            <person name="Vilgalys R."/>
            <person name="Dunand C."/>
            <person name="Henrissat B."/>
            <person name="Grigoriev I.V."/>
            <person name="Hibbett D."/>
            <person name="Nagy L.G."/>
            <person name="Martin F.M."/>
        </authorList>
    </citation>
    <scope>NUCLEOTIDE SEQUENCE</scope>
    <source>
        <strain evidence="2">Prilba</strain>
    </source>
</reference>
<dbReference type="PANTHER" id="PTHR31531:SF2">
    <property type="entry name" value="E3 UBIQUITIN-PROTEIN LIGASE E3D"/>
    <property type="match status" value="1"/>
</dbReference>
<dbReference type="AlphaFoldDB" id="A0A9P5TB31"/>
<dbReference type="GO" id="GO:0031624">
    <property type="term" value="F:ubiquitin conjugating enzyme binding"/>
    <property type="evidence" value="ECO:0007669"/>
    <property type="project" value="TreeGrafter"/>
</dbReference>
<gene>
    <name evidence="2" type="ORF">DFH94DRAFT_304144</name>
</gene>
<reference evidence="2" key="1">
    <citation type="submission" date="2019-10" db="EMBL/GenBank/DDBJ databases">
        <authorList>
            <consortium name="DOE Joint Genome Institute"/>
            <person name="Kuo A."/>
            <person name="Miyauchi S."/>
            <person name="Kiss E."/>
            <person name="Drula E."/>
            <person name="Kohler A."/>
            <person name="Sanchez-Garcia M."/>
            <person name="Andreopoulos B."/>
            <person name="Barry K.W."/>
            <person name="Bonito G."/>
            <person name="Buee M."/>
            <person name="Carver A."/>
            <person name="Chen C."/>
            <person name="Cichocki N."/>
            <person name="Clum A."/>
            <person name="Culley D."/>
            <person name="Crous P.W."/>
            <person name="Fauchery L."/>
            <person name="Girlanda M."/>
            <person name="Hayes R."/>
            <person name="Keri Z."/>
            <person name="LaButti K."/>
            <person name="Lipzen A."/>
            <person name="Lombard V."/>
            <person name="Magnuson J."/>
            <person name="Maillard F."/>
            <person name="Morin E."/>
            <person name="Murat C."/>
            <person name="Nolan M."/>
            <person name="Ohm R."/>
            <person name="Pangilinan J."/>
            <person name="Pereira M."/>
            <person name="Perotto S."/>
            <person name="Peter M."/>
            <person name="Riley R."/>
            <person name="Sitrit Y."/>
            <person name="Stielow B."/>
            <person name="Szollosi G."/>
            <person name="Zifcakova L."/>
            <person name="Stursova M."/>
            <person name="Spatafora J.W."/>
            <person name="Tedersoo L."/>
            <person name="Vaario L.-M."/>
            <person name="Yamada A."/>
            <person name="Yan M."/>
            <person name="Wang P."/>
            <person name="Xu J."/>
            <person name="Bruns T."/>
            <person name="Baldrian P."/>
            <person name="Vilgalys R."/>
            <person name="Henrissat B."/>
            <person name="Grigoriev I.V."/>
            <person name="Hibbett D."/>
            <person name="Nagy L.G."/>
            <person name="Martin F.M."/>
        </authorList>
    </citation>
    <scope>NUCLEOTIDE SEQUENCE</scope>
    <source>
        <strain evidence="2">Prilba</strain>
    </source>
</reference>
<accession>A0A9P5TB31</accession>
<keyword evidence="3" id="KW-1185">Reference proteome</keyword>
<organism evidence="2 3">
    <name type="scientific">Russula ochroleuca</name>
    <dbReference type="NCBI Taxonomy" id="152965"/>
    <lineage>
        <taxon>Eukaryota</taxon>
        <taxon>Fungi</taxon>
        <taxon>Dikarya</taxon>
        <taxon>Basidiomycota</taxon>
        <taxon>Agaricomycotina</taxon>
        <taxon>Agaricomycetes</taxon>
        <taxon>Russulales</taxon>
        <taxon>Russulaceae</taxon>
        <taxon>Russula</taxon>
    </lineage>
</organism>
<dbReference type="Proteomes" id="UP000759537">
    <property type="component" value="Unassembled WGS sequence"/>
</dbReference>
<dbReference type="EMBL" id="WHVB01000004">
    <property type="protein sequence ID" value="KAF8483303.1"/>
    <property type="molecule type" value="Genomic_DNA"/>
</dbReference>
<protein>
    <submittedName>
        <fullName evidence="2">HECT-like ubiquitin-conjugating enzyme-binding-domain-containing protein</fullName>
    </submittedName>
</protein>
<evidence type="ECO:0000256" key="1">
    <source>
        <dbReference type="SAM" id="MobiDB-lite"/>
    </source>
</evidence>
<proteinExistence type="predicted"/>
<feature type="region of interest" description="Disordered" evidence="1">
    <location>
        <begin position="291"/>
        <end position="319"/>
    </location>
</feature>
<dbReference type="Pfam" id="PF09814">
    <property type="entry name" value="HECT_2"/>
    <property type="match status" value="1"/>
</dbReference>
<dbReference type="GO" id="GO:0051865">
    <property type="term" value="P:protein autoubiquitination"/>
    <property type="evidence" value="ECO:0007669"/>
    <property type="project" value="TreeGrafter"/>
</dbReference>
<dbReference type="GO" id="GO:0061630">
    <property type="term" value="F:ubiquitin protein ligase activity"/>
    <property type="evidence" value="ECO:0007669"/>
    <property type="project" value="TreeGrafter"/>
</dbReference>
<evidence type="ECO:0000313" key="3">
    <source>
        <dbReference type="Proteomes" id="UP000759537"/>
    </source>
</evidence>
<dbReference type="GO" id="GO:0000151">
    <property type="term" value="C:ubiquitin ligase complex"/>
    <property type="evidence" value="ECO:0007669"/>
    <property type="project" value="TreeGrafter"/>
</dbReference>
<sequence length="964" mass="106473">MATLTKSQPAPLDDNRISLSSSIPAPFSSADRDYILQSSHAVGLRHPFTPSPIAHEHPPHAQENQVFGEVLLNADRVSPTATQNQDVMPSITRVQASVLTTLTDLLSPFSSQQHPVILGHAHSVLTQPSSSRAVSSTSSSPSAALRSLVANLRHSESLNSEMIQVSPSDDDTALVRELFGYVDALTPSLHTQDAQLVHALVSLLADLNRLSVLGICPFSKDVPVWNHDESIPNTGNLDSLARQLSEFQSQHHDQSDLEGSLPPVVAVEKALLWVRIDENLETVLNLCHYREENPPQHSPSDPPQYDLLSHDGELPPNYDPDPEFFGSDTKTVASFSYRMSIDEKMRLDLDEVTTAIDRLYRVAPQLHNQRVELKRSKLEELEIARVAQAAPTSRKQKERELERIVDMIGRASERRLVQQTVNLGDMDARSERLRQRDLQKRNEFVDKLAEHSGSRRIHAQDAVFSSVKLKDPDALLTLPEFIREAVPSTLQPPPDPNTLLTLDEAAREHPNRPSTPGPRPLQLAKSSKGLRNRSMSAPALSWLLPSSSKSVYAENAARPIKGSSSRRCSSADKGTPLKLQVSYVAEHHEGLRHVLAFLNVSGIPPGVNLEASVAGPNGVSDAVESALVLRSGSVESLPLALPVRTQPGAQEVRVQGLHYEVKVATLDLQSPRAEPLPLLDAEQLQSRAPTTFICASCSLPLIHGARITRYDDLPSEHWAELVDAWMCHTDQTLNAQLARHAKGFWPQSGQALVGGSYILFDKSAAVGANLRLVEKPKQGEEWRSVRCMCGALSGRCQDHVTESGEATTVYRLVKYAIRPVSPSAEPSRIPLSAFIVEDMAELARAHATYRFVILDEEEELPRILMWLFKPKMLLSYRASKNYLLPEQGTIQAAKVLFKVLGPSMSSMDLGSLLERYPGFPQAEQLMYPKNTCTQIALLLRESNACYPEGLRSMTRLDVGWLMRA</sequence>